<evidence type="ECO:0000259" key="5">
    <source>
        <dbReference type="Pfam" id="PF14630"/>
    </source>
</evidence>
<dbReference type="InterPro" id="IPR020796">
    <property type="entry name" value="ORC5"/>
</dbReference>
<evidence type="ECO:0000256" key="2">
    <source>
        <dbReference type="ARBA" id="ARBA00022705"/>
    </source>
</evidence>
<dbReference type="GO" id="GO:0003688">
    <property type="term" value="F:DNA replication origin binding"/>
    <property type="evidence" value="ECO:0007669"/>
    <property type="project" value="TreeGrafter"/>
</dbReference>
<dbReference type="PANTHER" id="PTHR12705:SF0">
    <property type="entry name" value="ORIGIN RECOGNITION COMPLEX SUBUNIT 5"/>
    <property type="match status" value="1"/>
</dbReference>
<dbReference type="PANTHER" id="PTHR12705">
    <property type="entry name" value="ORIGIN RECOGNITION COMPLEX SUBUNIT 5"/>
    <property type="match status" value="1"/>
</dbReference>
<evidence type="ECO:0000256" key="1">
    <source>
        <dbReference type="ARBA" id="ARBA00004123"/>
    </source>
</evidence>
<evidence type="ECO:0000256" key="4">
    <source>
        <dbReference type="SAM" id="MobiDB-lite"/>
    </source>
</evidence>
<feature type="region of interest" description="Disordered" evidence="4">
    <location>
        <begin position="315"/>
        <end position="352"/>
    </location>
</feature>
<dbReference type="AlphaFoldDB" id="A0A409W6A8"/>
<feature type="compositionally biased region" description="Polar residues" evidence="4">
    <location>
        <begin position="407"/>
        <end position="421"/>
    </location>
</feature>
<feature type="domain" description="ORC5 lid" evidence="6">
    <location>
        <begin position="271"/>
        <end position="315"/>
    </location>
</feature>
<feature type="compositionally biased region" description="Acidic residues" evidence="4">
    <location>
        <begin position="326"/>
        <end position="346"/>
    </location>
</feature>
<evidence type="ECO:0000259" key="6">
    <source>
        <dbReference type="Pfam" id="PF21639"/>
    </source>
</evidence>
<evidence type="ECO:0000256" key="3">
    <source>
        <dbReference type="ARBA" id="ARBA00023242"/>
    </source>
</evidence>
<evidence type="ECO:0008006" key="9">
    <source>
        <dbReference type="Google" id="ProtNLM"/>
    </source>
</evidence>
<comment type="subcellular location">
    <subcellularLocation>
        <location evidence="1">Nucleus</location>
    </subcellularLocation>
</comment>
<evidence type="ECO:0000313" key="8">
    <source>
        <dbReference type="Proteomes" id="UP000284706"/>
    </source>
</evidence>
<dbReference type="Proteomes" id="UP000284706">
    <property type="component" value="Unassembled WGS sequence"/>
</dbReference>
<dbReference type="STRING" id="231916.A0A409W6A8"/>
<name>A0A409W6A8_9AGAR</name>
<keyword evidence="8" id="KW-1185">Reference proteome</keyword>
<organism evidence="7 8">
    <name type="scientific">Gymnopilus dilepis</name>
    <dbReference type="NCBI Taxonomy" id="231916"/>
    <lineage>
        <taxon>Eukaryota</taxon>
        <taxon>Fungi</taxon>
        <taxon>Dikarya</taxon>
        <taxon>Basidiomycota</taxon>
        <taxon>Agaricomycotina</taxon>
        <taxon>Agaricomycetes</taxon>
        <taxon>Agaricomycetidae</taxon>
        <taxon>Agaricales</taxon>
        <taxon>Agaricineae</taxon>
        <taxon>Hymenogastraceae</taxon>
        <taxon>Gymnopilus</taxon>
    </lineage>
</organism>
<dbReference type="Pfam" id="PF14630">
    <property type="entry name" value="ORC5_C"/>
    <property type="match status" value="1"/>
</dbReference>
<feature type="domain" description="Origin recognition complex subunit 5 C-terminal" evidence="5">
    <location>
        <begin position="424"/>
        <end position="584"/>
    </location>
</feature>
<keyword evidence="3" id="KW-0539">Nucleus</keyword>
<protein>
    <recommendedName>
        <fullName evidence="9">Origin recognition complex subunit 5</fullName>
    </recommendedName>
</protein>
<dbReference type="InParanoid" id="A0A409W6A8"/>
<dbReference type="EMBL" id="NHYE01005369">
    <property type="protein sequence ID" value="PPQ74018.1"/>
    <property type="molecule type" value="Genomic_DNA"/>
</dbReference>
<dbReference type="GO" id="GO:0006270">
    <property type="term" value="P:DNA replication initiation"/>
    <property type="evidence" value="ECO:0007669"/>
    <property type="project" value="TreeGrafter"/>
</dbReference>
<sequence>MDFLKCPVPGYENVTVEFGTLASTYPPPFIYIQDIQALRTTLNAVDAILRDISNSNASMLHRSKVYYAKADCISCFTPRLFYEAVINSLVGWEPDWEEGCSNWAADGVVGAKWNENMDMFLHGLRAAHQYLCRQSGIGISESQGQLRKTPKGKGKAKEVPEAGFDGVRFIIVVERVERLKESQPEMIVPLTRLAELARIDLSVVFVSQVGWEDVKPPLGASPDPYYIDIHAPSKEHIVQSLVSNFSSLSSSASSSPSSSLTPYHPALEPLYSHFITILCDVCFPFTHDPAELQYIAAARWPGFCKPVLDEHKKTAKNSNLHSNGDADVDMDVDDGEERDSLFDEGEPSTTSMPITTDVRMRLTRLFNPSLTQAVESLVPRLSNAADWAKANDPQPNLLSLPPGKASLGQTHGSMATPSDATRSLPRMSKFILLASYLASTNPAKSDIRIFGRGVDEKKRRRRRAVPKTSGKTKSGGPSKIPQRLLGPTAFPLDRMLAILGALLEENDVDSRMLNRQFIIPGEETDMEISRVGVFASIVELTSMRLLHRASPPDRLDGPPQFKAAISYDTALALARQLKIALNDLLWDPM</sequence>
<gene>
    <name evidence="7" type="ORF">CVT26_006957</name>
</gene>
<comment type="caution">
    <text evidence="7">The sequence shown here is derived from an EMBL/GenBank/DDBJ whole genome shotgun (WGS) entry which is preliminary data.</text>
</comment>
<feature type="region of interest" description="Disordered" evidence="4">
    <location>
        <begin position="455"/>
        <end position="484"/>
    </location>
</feature>
<dbReference type="InterPro" id="IPR047088">
    <property type="entry name" value="ORC5_C"/>
</dbReference>
<evidence type="ECO:0000313" key="7">
    <source>
        <dbReference type="EMBL" id="PPQ74018.1"/>
    </source>
</evidence>
<reference evidence="7 8" key="1">
    <citation type="journal article" date="2018" name="Evol. Lett.">
        <title>Horizontal gene cluster transfer increased hallucinogenic mushroom diversity.</title>
        <authorList>
            <person name="Reynolds H.T."/>
            <person name="Vijayakumar V."/>
            <person name="Gluck-Thaler E."/>
            <person name="Korotkin H.B."/>
            <person name="Matheny P.B."/>
            <person name="Slot J.C."/>
        </authorList>
    </citation>
    <scope>NUCLEOTIDE SEQUENCE [LARGE SCALE GENOMIC DNA]</scope>
    <source>
        <strain evidence="7 8">SRW20</strain>
    </source>
</reference>
<dbReference type="InterPro" id="IPR048866">
    <property type="entry name" value="ORC5_lid"/>
</dbReference>
<keyword evidence="2" id="KW-0235">DNA replication</keyword>
<dbReference type="GO" id="GO:0005664">
    <property type="term" value="C:nuclear origin of replication recognition complex"/>
    <property type="evidence" value="ECO:0007669"/>
    <property type="project" value="TreeGrafter"/>
</dbReference>
<dbReference type="OrthoDB" id="365981at2759"/>
<accession>A0A409W6A8</accession>
<dbReference type="Pfam" id="PF21639">
    <property type="entry name" value="ORC5_lid"/>
    <property type="match status" value="1"/>
</dbReference>
<feature type="region of interest" description="Disordered" evidence="4">
    <location>
        <begin position="392"/>
        <end position="421"/>
    </location>
</feature>
<proteinExistence type="predicted"/>